<dbReference type="InterPro" id="IPR001789">
    <property type="entry name" value="Sig_transdc_resp-reg_receiver"/>
</dbReference>
<dbReference type="PROSITE" id="PS50112">
    <property type="entry name" value="PAS"/>
    <property type="match status" value="1"/>
</dbReference>
<evidence type="ECO:0000259" key="6">
    <source>
        <dbReference type="PROSITE" id="PS50110"/>
    </source>
</evidence>
<proteinExistence type="predicted"/>
<feature type="modified residue" description="4-aspartylphosphate" evidence="4">
    <location>
        <position position="54"/>
    </location>
</feature>
<dbReference type="InterPro" id="IPR004358">
    <property type="entry name" value="Sig_transdc_His_kin-like_C"/>
</dbReference>
<dbReference type="InterPro" id="IPR003594">
    <property type="entry name" value="HATPase_dom"/>
</dbReference>
<keyword evidence="3 4" id="KW-0597">Phosphoprotein</keyword>
<dbReference type="Gene3D" id="3.30.565.10">
    <property type="entry name" value="Histidine kinase-like ATPase, C-terminal domain"/>
    <property type="match status" value="1"/>
</dbReference>
<dbReference type="PRINTS" id="PR00344">
    <property type="entry name" value="BCTRLSENSOR"/>
</dbReference>
<dbReference type="Proteomes" id="UP000756860">
    <property type="component" value="Unassembled WGS sequence"/>
</dbReference>
<evidence type="ECO:0000256" key="2">
    <source>
        <dbReference type="ARBA" id="ARBA00012438"/>
    </source>
</evidence>
<dbReference type="SMART" id="SM00091">
    <property type="entry name" value="PAS"/>
    <property type="match status" value="1"/>
</dbReference>
<dbReference type="InterPro" id="IPR003661">
    <property type="entry name" value="HisK_dim/P_dom"/>
</dbReference>
<dbReference type="SUPFAM" id="SSF52172">
    <property type="entry name" value="CheY-like"/>
    <property type="match status" value="1"/>
</dbReference>
<evidence type="ECO:0000259" key="5">
    <source>
        <dbReference type="PROSITE" id="PS50109"/>
    </source>
</evidence>
<organism evidence="8 9">
    <name type="scientific">Geomobilimonas luticola</name>
    <dbReference type="NCBI Taxonomy" id="1114878"/>
    <lineage>
        <taxon>Bacteria</taxon>
        <taxon>Pseudomonadati</taxon>
        <taxon>Thermodesulfobacteriota</taxon>
        <taxon>Desulfuromonadia</taxon>
        <taxon>Geobacterales</taxon>
        <taxon>Geobacteraceae</taxon>
        <taxon>Geomobilimonas</taxon>
    </lineage>
</organism>
<dbReference type="EC" id="2.7.13.3" evidence="2"/>
<name>A0ABS5S8U4_9BACT</name>
<evidence type="ECO:0000256" key="1">
    <source>
        <dbReference type="ARBA" id="ARBA00000085"/>
    </source>
</evidence>
<sequence length="510" mass="56992">MNSDRILIVDDEPDIALILKLQLEDAGYRTDRARDGMDALEQLSRGEYSLMLLDIKMPRMDGMAVLARVSQEYPDLAVMMMTAHGSEDIAVQALQKGAIDYIAKPFSTDDMLKRVERAIQFNQTRLENLRLQKQLDVERQKMEVVLQGMADLLVAIDTDGRVMTVNRRAEDILGKGRDEVVGKPVQEVITADIGADLLPCRLVLVSHEPCLDITYQLMVGTTRIPVLSSATPLVNGTGELVGSVEILRDISTLKALEQEREDFVSMLSHDLKTPITAIVGSLDLVREGRLGPINEEQREYLESAVESCSEMTDMIDTLLDVHKFEAGKMVLVFREEDPQQLVQKILSRFRSVAHRTQIDLHATCREPLPPFRVDRHKFSRLLNNLLSNAFKFTPDGGEIEVGMEELADIAGCRDRIPHQTYPSSAIPASGRFLKVTVRDTGEGMPEEALGSIFDRFVQAKNRRLGKTRGTGLGLAFCRKVMDAHGGFIWAESREGHGSTFFLLFPLDEAV</sequence>
<dbReference type="Pfam" id="PF00989">
    <property type="entry name" value="PAS"/>
    <property type="match status" value="1"/>
</dbReference>
<keyword evidence="9" id="KW-1185">Reference proteome</keyword>
<dbReference type="Gene3D" id="3.40.50.2300">
    <property type="match status" value="1"/>
</dbReference>
<accession>A0ABS5S8U4</accession>
<comment type="caution">
    <text evidence="8">The sequence shown here is derived from an EMBL/GenBank/DDBJ whole genome shotgun (WGS) entry which is preliminary data.</text>
</comment>
<feature type="domain" description="PAS" evidence="7">
    <location>
        <begin position="138"/>
        <end position="192"/>
    </location>
</feature>
<reference evidence="8 9" key="1">
    <citation type="submission" date="2021-05" db="EMBL/GenBank/DDBJ databases">
        <title>The draft genome of Geobacter luticola JCM 17780.</title>
        <authorList>
            <person name="Xu Z."/>
            <person name="Masuda Y."/>
            <person name="Itoh H."/>
            <person name="Senoo K."/>
        </authorList>
    </citation>
    <scope>NUCLEOTIDE SEQUENCE [LARGE SCALE GENOMIC DNA]</scope>
    <source>
        <strain evidence="8 9">JCM 17780</strain>
    </source>
</reference>
<feature type="domain" description="Response regulatory" evidence="6">
    <location>
        <begin position="5"/>
        <end position="119"/>
    </location>
</feature>
<dbReference type="SUPFAM" id="SSF55785">
    <property type="entry name" value="PYP-like sensor domain (PAS domain)"/>
    <property type="match status" value="1"/>
</dbReference>
<evidence type="ECO:0000256" key="4">
    <source>
        <dbReference type="PROSITE-ProRule" id="PRU00169"/>
    </source>
</evidence>
<dbReference type="PROSITE" id="PS50110">
    <property type="entry name" value="RESPONSE_REGULATORY"/>
    <property type="match status" value="1"/>
</dbReference>
<dbReference type="CDD" id="cd00130">
    <property type="entry name" value="PAS"/>
    <property type="match status" value="1"/>
</dbReference>
<dbReference type="InterPro" id="IPR035965">
    <property type="entry name" value="PAS-like_dom_sf"/>
</dbReference>
<evidence type="ECO:0000259" key="7">
    <source>
        <dbReference type="PROSITE" id="PS50112"/>
    </source>
</evidence>
<dbReference type="Gene3D" id="3.30.450.20">
    <property type="entry name" value="PAS domain"/>
    <property type="match status" value="1"/>
</dbReference>
<gene>
    <name evidence="8" type="ORF">KI810_01850</name>
</gene>
<feature type="domain" description="Histidine kinase" evidence="5">
    <location>
        <begin position="266"/>
        <end position="508"/>
    </location>
</feature>
<comment type="catalytic activity">
    <reaction evidence="1">
        <text>ATP + protein L-histidine = ADP + protein N-phospho-L-histidine.</text>
        <dbReference type="EC" id="2.7.13.3"/>
    </reaction>
</comment>
<dbReference type="NCBIfam" id="TIGR00229">
    <property type="entry name" value="sensory_box"/>
    <property type="match status" value="1"/>
</dbReference>
<dbReference type="Pfam" id="PF00072">
    <property type="entry name" value="Response_reg"/>
    <property type="match status" value="1"/>
</dbReference>
<dbReference type="CDD" id="cd00075">
    <property type="entry name" value="HATPase"/>
    <property type="match status" value="1"/>
</dbReference>
<dbReference type="PANTHER" id="PTHR43547:SF2">
    <property type="entry name" value="HYBRID SIGNAL TRANSDUCTION HISTIDINE KINASE C"/>
    <property type="match status" value="1"/>
</dbReference>
<evidence type="ECO:0000256" key="3">
    <source>
        <dbReference type="ARBA" id="ARBA00022553"/>
    </source>
</evidence>
<dbReference type="Gene3D" id="1.10.287.130">
    <property type="match status" value="1"/>
</dbReference>
<dbReference type="InterPro" id="IPR005467">
    <property type="entry name" value="His_kinase_dom"/>
</dbReference>
<dbReference type="SMART" id="SM00448">
    <property type="entry name" value="REC"/>
    <property type="match status" value="1"/>
</dbReference>
<dbReference type="PANTHER" id="PTHR43547">
    <property type="entry name" value="TWO-COMPONENT HISTIDINE KINASE"/>
    <property type="match status" value="1"/>
</dbReference>
<dbReference type="InterPro" id="IPR036890">
    <property type="entry name" value="HATPase_C_sf"/>
</dbReference>
<dbReference type="CDD" id="cd00082">
    <property type="entry name" value="HisKA"/>
    <property type="match status" value="1"/>
</dbReference>
<evidence type="ECO:0000313" key="8">
    <source>
        <dbReference type="EMBL" id="MBT0651789.1"/>
    </source>
</evidence>
<dbReference type="SMART" id="SM00387">
    <property type="entry name" value="HATPase_c"/>
    <property type="match status" value="1"/>
</dbReference>
<dbReference type="SUPFAM" id="SSF55874">
    <property type="entry name" value="ATPase domain of HSP90 chaperone/DNA topoisomerase II/histidine kinase"/>
    <property type="match status" value="1"/>
</dbReference>
<dbReference type="InterPro" id="IPR013767">
    <property type="entry name" value="PAS_fold"/>
</dbReference>
<dbReference type="PROSITE" id="PS50109">
    <property type="entry name" value="HIS_KIN"/>
    <property type="match status" value="1"/>
</dbReference>
<dbReference type="EMBL" id="JAHCVK010000001">
    <property type="protein sequence ID" value="MBT0651789.1"/>
    <property type="molecule type" value="Genomic_DNA"/>
</dbReference>
<evidence type="ECO:0000313" key="9">
    <source>
        <dbReference type="Proteomes" id="UP000756860"/>
    </source>
</evidence>
<dbReference type="SMART" id="SM00388">
    <property type="entry name" value="HisKA"/>
    <property type="match status" value="1"/>
</dbReference>
<protein>
    <recommendedName>
        <fullName evidence="2">histidine kinase</fullName>
        <ecNumber evidence="2">2.7.13.3</ecNumber>
    </recommendedName>
</protein>
<dbReference type="InterPro" id="IPR000014">
    <property type="entry name" value="PAS"/>
</dbReference>
<dbReference type="Pfam" id="PF00512">
    <property type="entry name" value="HisKA"/>
    <property type="match status" value="1"/>
</dbReference>
<dbReference type="InterPro" id="IPR036097">
    <property type="entry name" value="HisK_dim/P_sf"/>
</dbReference>
<dbReference type="SUPFAM" id="SSF47384">
    <property type="entry name" value="Homodimeric domain of signal transducing histidine kinase"/>
    <property type="match status" value="1"/>
</dbReference>
<dbReference type="InterPro" id="IPR011006">
    <property type="entry name" value="CheY-like_superfamily"/>
</dbReference>
<dbReference type="RefSeq" id="WP_214173784.1">
    <property type="nucleotide sequence ID" value="NZ_JAHCVK010000001.1"/>
</dbReference>
<dbReference type="Pfam" id="PF02518">
    <property type="entry name" value="HATPase_c"/>
    <property type="match status" value="1"/>
</dbReference>